<keyword evidence="11" id="KW-1185">Reference proteome</keyword>
<proteinExistence type="inferred from homology"/>
<dbReference type="EMBL" id="AP018694">
    <property type="protein sequence ID" value="BBE17735.1"/>
    <property type="molecule type" value="Genomic_DNA"/>
</dbReference>
<dbReference type="Gene3D" id="3.90.550.10">
    <property type="entry name" value="Spore Coat Polysaccharide Biosynthesis Protein SpsA, Chain A"/>
    <property type="match status" value="1"/>
</dbReference>
<accession>A0A5K7S8B8</accession>
<evidence type="ECO:0000256" key="5">
    <source>
        <dbReference type="ARBA" id="ARBA00022741"/>
    </source>
</evidence>
<sequence length="360" mass="39959">MSNKHCLIMAGGSGTRFWPRSRKANPKQFLTIFGNESLIQATISRFANFIPDESIYVVSNKGQKEILEQQTSRLPKENLIYEPVGKNTLPAIGLAALFIAKNDPDGIMIVSPADHLTQNDQLFQETIESAAKIAEEKNGIVTIGITPNAPATGYGYIEIGNEIKIGQTIKSFAVNRFVEKPNLATAQSYVDSGKFFWNAGIFVFKVSVFLEAVQKYAPNLYADLQKIAETIGTANYGQVLDKIYNQVDSISIDYGIMEKADNVFLVQGDFVWNDLGSWEEVYKYDPQKDENQNAHVGEVIFQDTKNSYVYAPGSLVAVVGMDDVIVVKDGDTILVCKRDQAEEIKGVVGEITKRKLDQYL</sequence>
<dbReference type="InterPro" id="IPR049577">
    <property type="entry name" value="GMPP_N"/>
</dbReference>
<dbReference type="AlphaFoldDB" id="A0A5K7S8B8"/>
<keyword evidence="4 10" id="KW-0548">Nucleotidyltransferase</keyword>
<dbReference type="SUPFAM" id="SSF53448">
    <property type="entry name" value="Nucleotide-diphospho-sugar transferases"/>
    <property type="match status" value="1"/>
</dbReference>
<evidence type="ECO:0000256" key="3">
    <source>
        <dbReference type="ARBA" id="ARBA00022679"/>
    </source>
</evidence>
<keyword evidence="6" id="KW-0342">GTP-binding</keyword>
<evidence type="ECO:0000313" key="11">
    <source>
        <dbReference type="Proteomes" id="UP001193389"/>
    </source>
</evidence>
<evidence type="ECO:0000313" key="10">
    <source>
        <dbReference type="EMBL" id="BBE17735.1"/>
    </source>
</evidence>
<dbReference type="InterPro" id="IPR005835">
    <property type="entry name" value="NTP_transferase_dom"/>
</dbReference>
<evidence type="ECO:0000256" key="4">
    <source>
        <dbReference type="ARBA" id="ARBA00022695"/>
    </source>
</evidence>
<dbReference type="Proteomes" id="UP001193389">
    <property type="component" value="Chromosome"/>
</dbReference>
<dbReference type="SUPFAM" id="SSF159283">
    <property type="entry name" value="Guanosine diphospho-D-mannose pyrophosphorylase/mannose-6-phosphate isomerase linker domain"/>
    <property type="match status" value="1"/>
</dbReference>
<dbReference type="PANTHER" id="PTHR46390">
    <property type="entry name" value="MANNOSE-1-PHOSPHATE GUANYLYLTRANSFERASE"/>
    <property type="match status" value="1"/>
</dbReference>
<evidence type="ECO:0000256" key="6">
    <source>
        <dbReference type="ARBA" id="ARBA00023134"/>
    </source>
</evidence>
<dbReference type="Pfam" id="PF22640">
    <property type="entry name" value="ManC_GMP_beta-helix"/>
    <property type="match status" value="1"/>
</dbReference>
<dbReference type="GO" id="GO:0009298">
    <property type="term" value="P:GDP-mannose biosynthetic process"/>
    <property type="evidence" value="ECO:0007669"/>
    <property type="project" value="TreeGrafter"/>
</dbReference>
<dbReference type="GO" id="GO:0005525">
    <property type="term" value="F:GTP binding"/>
    <property type="evidence" value="ECO:0007669"/>
    <property type="project" value="UniProtKB-KW"/>
</dbReference>
<comment type="similarity">
    <text evidence="1">Belongs to the mannose-6-phosphate isomerase type 2 family.</text>
</comment>
<dbReference type="KEGG" id="anf:AQPE_1892"/>
<gene>
    <name evidence="10" type="ORF">AQPE_1892</name>
</gene>
<dbReference type="CDD" id="cd02509">
    <property type="entry name" value="GDP-M1P_Guanylyltransferase"/>
    <property type="match status" value="1"/>
</dbReference>
<evidence type="ECO:0000256" key="1">
    <source>
        <dbReference type="ARBA" id="ARBA00006115"/>
    </source>
</evidence>
<dbReference type="GO" id="GO:0004475">
    <property type="term" value="F:mannose-1-phosphate guanylyltransferase (GTP) activity"/>
    <property type="evidence" value="ECO:0007669"/>
    <property type="project" value="UniProtKB-EC"/>
</dbReference>
<organism evidence="10 11">
    <name type="scientific">Aquipluma nitroreducens</name>
    <dbReference type="NCBI Taxonomy" id="2010828"/>
    <lineage>
        <taxon>Bacteria</taxon>
        <taxon>Pseudomonadati</taxon>
        <taxon>Bacteroidota</taxon>
        <taxon>Bacteroidia</taxon>
        <taxon>Marinilabiliales</taxon>
        <taxon>Prolixibacteraceae</taxon>
        <taxon>Aquipluma</taxon>
    </lineage>
</organism>
<dbReference type="RefSeq" id="WP_318350710.1">
    <property type="nucleotide sequence ID" value="NZ_AP018694.1"/>
</dbReference>
<evidence type="ECO:0000256" key="7">
    <source>
        <dbReference type="ARBA" id="ARBA00047343"/>
    </source>
</evidence>
<keyword evidence="5" id="KW-0547">Nucleotide-binding</keyword>
<evidence type="ECO:0000259" key="8">
    <source>
        <dbReference type="Pfam" id="PF00483"/>
    </source>
</evidence>
<dbReference type="PANTHER" id="PTHR46390:SF1">
    <property type="entry name" value="MANNOSE-1-PHOSPHATE GUANYLYLTRANSFERASE"/>
    <property type="match status" value="1"/>
</dbReference>
<dbReference type="FunFam" id="3.90.550.10:FF:000046">
    <property type="entry name" value="Mannose-1-phosphate guanylyltransferase (GDP)"/>
    <property type="match status" value="1"/>
</dbReference>
<name>A0A5K7S8B8_9BACT</name>
<protein>
    <recommendedName>
        <fullName evidence="2">mannose-1-phosphate guanylyltransferase</fullName>
        <ecNumber evidence="2">2.7.7.13</ecNumber>
    </recommendedName>
</protein>
<keyword evidence="3" id="KW-0808">Transferase</keyword>
<evidence type="ECO:0000259" key="9">
    <source>
        <dbReference type="Pfam" id="PF22640"/>
    </source>
</evidence>
<feature type="domain" description="Nucleotidyl transferase" evidence="8">
    <location>
        <begin position="7"/>
        <end position="284"/>
    </location>
</feature>
<feature type="domain" description="MannoseP isomerase/GMP-like beta-helix" evidence="9">
    <location>
        <begin position="297"/>
        <end position="350"/>
    </location>
</feature>
<comment type="catalytic activity">
    <reaction evidence="7">
        <text>alpha-D-mannose 1-phosphate + GTP + H(+) = GDP-alpha-D-mannose + diphosphate</text>
        <dbReference type="Rhea" id="RHEA:15229"/>
        <dbReference type="ChEBI" id="CHEBI:15378"/>
        <dbReference type="ChEBI" id="CHEBI:33019"/>
        <dbReference type="ChEBI" id="CHEBI:37565"/>
        <dbReference type="ChEBI" id="CHEBI:57527"/>
        <dbReference type="ChEBI" id="CHEBI:58409"/>
        <dbReference type="EC" id="2.7.7.13"/>
    </reaction>
</comment>
<evidence type="ECO:0000256" key="2">
    <source>
        <dbReference type="ARBA" id="ARBA00012387"/>
    </source>
</evidence>
<dbReference type="EC" id="2.7.7.13" evidence="2"/>
<reference evidence="10" key="1">
    <citation type="journal article" date="2020" name="Int. J. Syst. Evol. Microbiol.">
        <title>Aquipluma nitroreducens gen. nov. sp. nov., a novel facultatively anaerobic bacterium isolated from a freshwater lake.</title>
        <authorList>
            <person name="Watanabe M."/>
            <person name="Kojima H."/>
            <person name="Fukui M."/>
        </authorList>
    </citation>
    <scope>NUCLEOTIDE SEQUENCE</scope>
    <source>
        <strain evidence="10">MeG22</strain>
    </source>
</reference>
<dbReference type="InterPro" id="IPR054566">
    <property type="entry name" value="ManC/GMP-like_b-helix"/>
</dbReference>
<dbReference type="InterPro" id="IPR029044">
    <property type="entry name" value="Nucleotide-diphossugar_trans"/>
</dbReference>
<dbReference type="Pfam" id="PF00483">
    <property type="entry name" value="NTP_transferase"/>
    <property type="match status" value="1"/>
</dbReference>
<dbReference type="InterPro" id="IPR051161">
    <property type="entry name" value="Mannose-6P_isomerase_type2"/>
</dbReference>